<dbReference type="InterPro" id="IPR001387">
    <property type="entry name" value="Cro/C1-type_HTH"/>
</dbReference>
<dbReference type="STRING" id="364199.SAMN04489858_12048"/>
<keyword evidence="3" id="KW-1185">Reference proteome</keyword>
<reference evidence="2 3" key="1">
    <citation type="submission" date="2016-10" db="EMBL/GenBank/DDBJ databases">
        <authorList>
            <person name="de Groot N.N."/>
        </authorList>
    </citation>
    <scope>NUCLEOTIDE SEQUENCE [LARGE SCALE GENOMIC DNA]</scope>
    <source>
        <strain evidence="2 3">DSM 17862</strain>
    </source>
</reference>
<feature type="domain" description="HTH cro/C1-type" evidence="1">
    <location>
        <begin position="6"/>
        <end position="54"/>
    </location>
</feature>
<dbReference type="RefSeq" id="WP_090737693.1">
    <property type="nucleotide sequence ID" value="NZ_FOHO01000020.1"/>
</dbReference>
<evidence type="ECO:0000259" key="1">
    <source>
        <dbReference type="PROSITE" id="PS50943"/>
    </source>
</evidence>
<evidence type="ECO:0000313" key="2">
    <source>
        <dbReference type="EMBL" id="SEU03001.1"/>
    </source>
</evidence>
<dbReference type="PROSITE" id="PS50943">
    <property type="entry name" value="HTH_CROC1"/>
    <property type="match status" value="1"/>
</dbReference>
<proteinExistence type="predicted"/>
<dbReference type="GO" id="GO:0003677">
    <property type="term" value="F:DNA binding"/>
    <property type="evidence" value="ECO:0007669"/>
    <property type="project" value="InterPro"/>
</dbReference>
<dbReference type="SUPFAM" id="SSF47413">
    <property type="entry name" value="lambda repressor-like DNA-binding domains"/>
    <property type="match status" value="1"/>
</dbReference>
<dbReference type="InterPro" id="IPR010982">
    <property type="entry name" value="Lambda_DNA-bd_dom_sf"/>
</dbReference>
<dbReference type="OrthoDB" id="7871319at2"/>
<dbReference type="SMART" id="SM00530">
    <property type="entry name" value="HTH_XRE"/>
    <property type="match status" value="1"/>
</dbReference>
<dbReference type="Proteomes" id="UP000199180">
    <property type="component" value="Unassembled WGS sequence"/>
</dbReference>
<gene>
    <name evidence="2" type="ORF">SAMN04489858_12048</name>
</gene>
<sequence length="64" mass="6942">MTPAEISEARRTLSLTQGQLAAVMGLRGPAAISEWESGKRSPDGRSVRLIEAYLAGYRPGDWPI</sequence>
<dbReference type="Pfam" id="PF01381">
    <property type="entry name" value="HTH_3"/>
    <property type="match status" value="1"/>
</dbReference>
<accession>A0A1I0J1Z8</accession>
<dbReference type="CDD" id="cd00093">
    <property type="entry name" value="HTH_XRE"/>
    <property type="match status" value="1"/>
</dbReference>
<evidence type="ECO:0000313" key="3">
    <source>
        <dbReference type="Proteomes" id="UP000199180"/>
    </source>
</evidence>
<protein>
    <submittedName>
        <fullName evidence="2">Helix-turn-helix</fullName>
    </submittedName>
</protein>
<dbReference type="Gene3D" id="1.10.260.40">
    <property type="entry name" value="lambda repressor-like DNA-binding domains"/>
    <property type="match status" value="1"/>
</dbReference>
<dbReference type="AlphaFoldDB" id="A0A1I0J1Z8"/>
<name>A0A1I0J1Z8_9RHOB</name>
<organism evidence="2 3">
    <name type="scientific">Paracoccus homiensis</name>
    <dbReference type="NCBI Taxonomy" id="364199"/>
    <lineage>
        <taxon>Bacteria</taxon>
        <taxon>Pseudomonadati</taxon>
        <taxon>Pseudomonadota</taxon>
        <taxon>Alphaproteobacteria</taxon>
        <taxon>Rhodobacterales</taxon>
        <taxon>Paracoccaceae</taxon>
        <taxon>Paracoccus</taxon>
    </lineage>
</organism>
<dbReference type="EMBL" id="FOHO01000020">
    <property type="protein sequence ID" value="SEU03001.1"/>
    <property type="molecule type" value="Genomic_DNA"/>
</dbReference>